<evidence type="ECO:0000313" key="4">
    <source>
        <dbReference type="Proteomes" id="UP000055136"/>
    </source>
</evidence>
<evidence type="ECO:0000256" key="1">
    <source>
        <dbReference type="SAM" id="Coils"/>
    </source>
</evidence>
<keyword evidence="2" id="KW-0812">Transmembrane</keyword>
<keyword evidence="2" id="KW-0472">Membrane</keyword>
<dbReference type="EMBL" id="CP013099">
    <property type="protein sequence ID" value="ALP52482.1"/>
    <property type="molecule type" value="Genomic_DNA"/>
</dbReference>
<organism evidence="3 4">
    <name type="scientific">Candidatus Tenderia electrophaga</name>
    <dbReference type="NCBI Taxonomy" id="1748243"/>
    <lineage>
        <taxon>Bacteria</taxon>
        <taxon>Pseudomonadati</taxon>
        <taxon>Pseudomonadota</taxon>
        <taxon>Gammaproteobacteria</taxon>
        <taxon>Candidatus Tenderiales</taxon>
        <taxon>Candidatus Tenderiaceae</taxon>
        <taxon>Candidatus Tenderia</taxon>
    </lineage>
</organism>
<evidence type="ECO:0008006" key="5">
    <source>
        <dbReference type="Google" id="ProtNLM"/>
    </source>
</evidence>
<dbReference type="KEGG" id="tee:Tel_04590"/>
<sequence>MSMLRPRSQSQSNIHESFSDVALLMLATFVFLLVAIIITSRIHEDVRTPQLQQQVAQMAAEIDQLRQDKERLYGELEGSSGFDSEDQLEEVLKAVGLDSGKGRKDFDVFISGLKEIPGRDVHLVIDATGSMHGASTFLVPLLRVIMLRTGKQLAGLSWYADGATETYSGGMGEVFDRFMVGAPFLGSDETIGRTFAALARQRAPGAYILLGDEPSVDRIYYDEVHSPIFPIAIGRANPDTQFAFGNMADNTGGKLLQLRFE</sequence>
<feature type="transmembrane region" description="Helical" evidence="2">
    <location>
        <begin position="21"/>
        <end position="42"/>
    </location>
</feature>
<keyword evidence="4" id="KW-1185">Reference proteome</keyword>
<gene>
    <name evidence="3" type="ORF">Tel_04590</name>
</gene>
<keyword evidence="2" id="KW-1133">Transmembrane helix</keyword>
<dbReference type="STRING" id="1748243.Tel_04590"/>
<protein>
    <recommendedName>
        <fullName evidence="5">VWA domain-containing protein</fullName>
    </recommendedName>
</protein>
<evidence type="ECO:0000256" key="2">
    <source>
        <dbReference type="SAM" id="Phobius"/>
    </source>
</evidence>
<dbReference type="Proteomes" id="UP000055136">
    <property type="component" value="Chromosome"/>
</dbReference>
<feature type="coiled-coil region" evidence="1">
    <location>
        <begin position="48"/>
        <end position="75"/>
    </location>
</feature>
<accession>A0A0S2TBJ0</accession>
<reference evidence="3" key="1">
    <citation type="submission" date="2015-10" db="EMBL/GenBank/DDBJ databases">
        <title>Description of Candidatus Tenderia electrophaga gen. nov, sp. nov., an Uncultivated Electroautotroph from a Biocathode Enrichment.</title>
        <authorList>
            <person name="Eddie B.J."/>
            <person name="Malanoski A.P."/>
            <person name="Wang Z."/>
            <person name="Hall R.J."/>
            <person name="Oh S.D."/>
            <person name="Heiner C."/>
            <person name="Lin B."/>
            <person name="Strycharz-Glaven S.M."/>
        </authorList>
    </citation>
    <scope>NUCLEOTIDE SEQUENCE [LARGE SCALE GENOMIC DNA]</scope>
    <source>
        <strain evidence="3">NRL1</strain>
    </source>
</reference>
<evidence type="ECO:0000313" key="3">
    <source>
        <dbReference type="EMBL" id="ALP52482.1"/>
    </source>
</evidence>
<dbReference type="AlphaFoldDB" id="A0A0S2TBJ0"/>
<keyword evidence="1" id="KW-0175">Coiled coil</keyword>
<name>A0A0S2TBJ0_9GAMM</name>
<proteinExistence type="predicted"/>